<dbReference type="CDD" id="cd07035">
    <property type="entry name" value="TPP_PYR_POX_like"/>
    <property type="match status" value="1"/>
</dbReference>
<evidence type="ECO:0000259" key="6">
    <source>
        <dbReference type="Pfam" id="PF02776"/>
    </source>
</evidence>
<evidence type="ECO:0000313" key="7">
    <source>
        <dbReference type="EMBL" id="MCK9798437.1"/>
    </source>
</evidence>
<keyword evidence="7" id="KW-0378">Hydrolase</keyword>
<reference evidence="9 10" key="2">
    <citation type="journal article" date="2023" name="Plant Pathol.">
        <title>Dismantling and reorganizing Pseudomonas marginalis sensu#lato.</title>
        <authorList>
            <person name="Sawada H."/>
            <person name="Fujikawa T."/>
            <person name="Satou M."/>
        </authorList>
    </citation>
    <scope>NUCLEOTIDE SEQUENCE [LARGE SCALE GENOMIC DNA]</scope>
    <source>
        <strain evidence="7 9">MAFF 302030</strain>
        <strain evidence="8 10">MAFF 302046</strain>
    </source>
</reference>
<dbReference type="Pfam" id="PF00205">
    <property type="entry name" value="TPP_enzyme_M"/>
    <property type="match status" value="1"/>
</dbReference>
<feature type="domain" description="Thiamine pyrophosphate enzyme N-terminal TPP-binding" evidence="6">
    <location>
        <begin position="34"/>
        <end position="134"/>
    </location>
</feature>
<dbReference type="Proteomes" id="UP001155059">
    <property type="component" value="Unassembled WGS sequence"/>
</dbReference>
<evidence type="ECO:0000259" key="5">
    <source>
        <dbReference type="Pfam" id="PF02775"/>
    </source>
</evidence>
<feature type="domain" description="Thiamine pyrophosphate enzyme central" evidence="4">
    <location>
        <begin position="221"/>
        <end position="353"/>
    </location>
</feature>
<sequence length="645" mass="70233">MSTTRLTMAQALVKFLDNQYVEVDGVQSKFIAGVFTIFGHGNVLGLGQALEQDSGDLVVHQGRNEQGMAHAAIGFAKQHLRRKIYACSSSVGPGAANMLTAAATATANRIPLLLLPGDVYASRQPDPVLQQIEQFHDLSISTNDAFKAVSKYWDRINRPEQLMSAAIHAMRVLTDPAETGAVTLALPQDVQGEAYDYPDYFLAKRVHRIDRRPATEAMLGDALALLKGKRKPLIICGGGVKYSGANRALQAFAERFGIPFAETQAGKSAVVSEHPLNVGGIGETGCLAANLLAKDADLIIGIGTRYTDFTTSSKWLFQHPEVEFLNLNISPCDGLKLDGVQLLADAKVGLQALSETLGRSGYQAAWGGQITDAKAQLEAEVDRVYQVQYQDDGFVPEINDHMDPAVLREFIELTGSCLTQSRVLGVLNQALPEDGIIVAAAGSLPGDLQRSWRSKGVNTYHVEYGYSCMGYEVNAALGVKLAEPDREVYALVGDGSYLMLHSELATSIQERRKINVVLLDNMTFGCINNLQMEHGMDSFGTEFRYRNPETGKLDGGFVPVDFAMSAAAYGCKTYKVSTEEQLLAALADARTQTVSTLIDIKVLPKTMIHKYLSWWRVGVAQVSTSERTDAVAKTLNERLAKARQY</sequence>
<dbReference type="GO" id="GO:0000287">
    <property type="term" value="F:magnesium ion binding"/>
    <property type="evidence" value="ECO:0007669"/>
    <property type="project" value="InterPro"/>
</dbReference>
<dbReference type="Proteomes" id="UP001155163">
    <property type="component" value="Unassembled WGS sequence"/>
</dbReference>
<dbReference type="GO" id="GO:0003984">
    <property type="term" value="F:acetolactate synthase activity"/>
    <property type="evidence" value="ECO:0007669"/>
    <property type="project" value="TreeGrafter"/>
</dbReference>
<comment type="caution">
    <text evidence="7">The sequence shown here is derived from an EMBL/GenBank/DDBJ whole genome shotgun (WGS) entry which is preliminary data.</text>
</comment>
<dbReference type="Gene3D" id="3.40.50.1220">
    <property type="entry name" value="TPP-binding domain"/>
    <property type="match status" value="1"/>
</dbReference>
<dbReference type="InterPro" id="IPR030817">
    <property type="entry name" value="Myo_inos_IolD"/>
</dbReference>
<keyword evidence="10" id="KW-1185">Reference proteome</keyword>
<dbReference type="GO" id="GO:0102481">
    <property type="term" value="F:3D-(3,5/4)-trihydroxycyclohexane-1,2-dione hydrolase activity"/>
    <property type="evidence" value="ECO:0007669"/>
    <property type="project" value="UniProtKB-EC"/>
</dbReference>
<evidence type="ECO:0000256" key="3">
    <source>
        <dbReference type="RuleBase" id="RU362132"/>
    </source>
</evidence>
<dbReference type="InterPro" id="IPR029035">
    <property type="entry name" value="DHS-like_NAD/FAD-binding_dom"/>
</dbReference>
<dbReference type="EMBL" id="JALQCX010000004">
    <property type="protein sequence ID" value="MCK9812928.1"/>
    <property type="molecule type" value="Genomic_DNA"/>
</dbReference>
<dbReference type="InterPro" id="IPR029061">
    <property type="entry name" value="THDP-binding"/>
</dbReference>
<dbReference type="PANTHER" id="PTHR18968">
    <property type="entry name" value="THIAMINE PYROPHOSPHATE ENZYMES"/>
    <property type="match status" value="1"/>
</dbReference>
<feature type="domain" description="Thiamine pyrophosphate enzyme TPP-binding" evidence="5">
    <location>
        <begin position="441"/>
        <end position="600"/>
    </location>
</feature>
<evidence type="ECO:0000256" key="2">
    <source>
        <dbReference type="ARBA" id="ARBA00023052"/>
    </source>
</evidence>
<dbReference type="GO" id="GO:0005948">
    <property type="term" value="C:acetolactate synthase complex"/>
    <property type="evidence" value="ECO:0007669"/>
    <property type="project" value="TreeGrafter"/>
</dbReference>
<dbReference type="CDD" id="cd02003">
    <property type="entry name" value="TPP_IolD"/>
    <property type="match status" value="1"/>
</dbReference>
<dbReference type="Gene3D" id="3.40.50.970">
    <property type="match status" value="2"/>
</dbReference>
<evidence type="ECO:0000313" key="8">
    <source>
        <dbReference type="EMBL" id="MCK9812928.1"/>
    </source>
</evidence>
<dbReference type="SUPFAM" id="SSF52467">
    <property type="entry name" value="DHS-like NAD/FAD-binding domain"/>
    <property type="match status" value="1"/>
</dbReference>
<keyword evidence="2 3" id="KW-0786">Thiamine pyrophosphate</keyword>
<dbReference type="InterPro" id="IPR045229">
    <property type="entry name" value="TPP_enz"/>
</dbReference>
<dbReference type="NCBIfam" id="TIGR04377">
    <property type="entry name" value="myo_inos_iolD"/>
    <property type="match status" value="1"/>
</dbReference>
<dbReference type="SUPFAM" id="SSF52518">
    <property type="entry name" value="Thiamin diphosphate-binding fold (THDP-binding)"/>
    <property type="match status" value="2"/>
</dbReference>
<evidence type="ECO:0000313" key="9">
    <source>
        <dbReference type="Proteomes" id="UP001155059"/>
    </source>
</evidence>
<dbReference type="PROSITE" id="PS00187">
    <property type="entry name" value="TPP_ENZYMES"/>
    <property type="match status" value="1"/>
</dbReference>
<proteinExistence type="inferred from homology"/>
<dbReference type="GO" id="GO:0050660">
    <property type="term" value="F:flavin adenine dinucleotide binding"/>
    <property type="evidence" value="ECO:0007669"/>
    <property type="project" value="TreeGrafter"/>
</dbReference>
<evidence type="ECO:0000313" key="10">
    <source>
        <dbReference type="Proteomes" id="UP001155163"/>
    </source>
</evidence>
<protein>
    <submittedName>
        <fullName evidence="7">3D-(3,5/4)-trihydroxycyclohexane-1,2-dione acylhydrolase (Decyclizing)</fullName>
        <ecNumber evidence="7">3.7.1.22</ecNumber>
    </submittedName>
</protein>
<dbReference type="PANTHER" id="PTHR18968:SF9">
    <property type="entry name" value="3D-(3,5_4)-TRIHYDROXYCYCLOHEXANE-1,2-DIONE HYDROLASE"/>
    <property type="match status" value="1"/>
</dbReference>
<comment type="similarity">
    <text evidence="1 3">Belongs to the TPP enzyme family.</text>
</comment>
<dbReference type="Pfam" id="PF02775">
    <property type="entry name" value="TPP_enzyme_C"/>
    <property type="match status" value="1"/>
</dbReference>
<dbReference type="InterPro" id="IPR012000">
    <property type="entry name" value="Thiamin_PyroP_enz_cen_dom"/>
</dbReference>
<name>A0A9X1YWK0_9PSED</name>
<dbReference type="GO" id="GO:0019310">
    <property type="term" value="P:inositol catabolic process"/>
    <property type="evidence" value="ECO:0007669"/>
    <property type="project" value="InterPro"/>
</dbReference>
<dbReference type="GO" id="GO:0009099">
    <property type="term" value="P:L-valine biosynthetic process"/>
    <property type="evidence" value="ECO:0007669"/>
    <property type="project" value="TreeGrafter"/>
</dbReference>
<gene>
    <name evidence="7" type="primary">iolD</name>
    <name evidence="7" type="ORF">M1B34_12045</name>
    <name evidence="8" type="ORF">M1B35_01860</name>
</gene>
<reference evidence="9 10" key="1">
    <citation type="journal article" date="2022" name="Int. J. Syst. Evol. Microbiol.">
        <title>Pseudomonas aegrilactucae sp. nov. and Pseudomonas morbosilactucae sp. nov., pathogens causing bacterial rot of lettuce in Japan.</title>
        <authorList>
            <person name="Sawada H."/>
            <person name="Fujikawa T."/>
            <person name="Satou M."/>
        </authorList>
    </citation>
    <scope>NUCLEOTIDE SEQUENCE [LARGE SCALE GENOMIC DNA]</scope>
    <source>
        <strain evidence="7 9">MAFF 302030</strain>
        <strain evidence="8 10">MAFF 302046</strain>
    </source>
</reference>
<evidence type="ECO:0000256" key="1">
    <source>
        <dbReference type="ARBA" id="ARBA00007812"/>
    </source>
</evidence>
<evidence type="ECO:0000259" key="4">
    <source>
        <dbReference type="Pfam" id="PF00205"/>
    </source>
</evidence>
<dbReference type="Pfam" id="PF02776">
    <property type="entry name" value="TPP_enzyme_N"/>
    <property type="match status" value="1"/>
</dbReference>
<dbReference type="InterPro" id="IPR012001">
    <property type="entry name" value="Thiamin_PyroP_enz_TPP-bd_dom"/>
</dbReference>
<dbReference type="RefSeq" id="WP_268261074.1">
    <property type="nucleotide sequence ID" value="NZ_JALQCW010000025.1"/>
</dbReference>
<dbReference type="InterPro" id="IPR000399">
    <property type="entry name" value="TPP-bd_CS"/>
</dbReference>
<accession>A0A9X1YWK0</accession>
<dbReference type="InterPro" id="IPR011766">
    <property type="entry name" value="TPP_enzyme_TPP-bd"/>
</dbReference>
<dbReference type="AlphaFoldDB" id="A0A9X1YWK0"/>
<dbReference type="GO" id="GO:0030976">
    <property type="term" value="F:thiamine pyrophosphate binding"/>
    <property type="evidence" value="ECO:0007669"/>
    <property type="project" value="InterPro"/>
</dbReference>
<dbReference type="GO" id="GO:0009097">
    <property type="term" value="P:isoleucine biosynthetic process"/>
    <property type="evidence" value="ECO:0007669"/>
    <property type="project" value="TreeGrafter"/>
</dbReference>
<dbReference type="EC" id="3.7.1.22" evidence="7"/>
<organism evidence="7 9">
    <name type="scientific">Pseudomonas morbosilactucae</name>
    <dbReference type="NCBI Taxonomy" id="2938197"/>
    <lineage>
        <taxon>Bacteria</taxon>
        <taxon>Pseudomonadati</taxon>
        <taxon>Pseudomonadota</taxon>
        <taxon>Gammaproteobacteria</taxon>
        <taxon>Pseudomonadales</taxon>
        <taxon>Pseudomonadaceae</taxon>
        <taxon>Pseudomonas</taxon>
    </lineage>
</organism>
<dbReference type="EMBL" id="JALQCW010000025">
    <property type="protein sequence ID" value="MCK9798437.1"/>
    <property type="molecule type" value="Genomic_DNA"/>
</dbReference>